<dbReference type="InterPro" id="IPR019791">
    <property type="entry name" value="Haem_peroxidase_animal"/>
</dbReference>
<keyword evidence="9" id="KW-0539">Nucleus</keyword>
<keyword evidence="3" id="KW-0479">Metal-binding</keyword>
<sequence>MGGDMVLITFESKEEMLLALDLDHEWLLNGFVNVSPWKASGVCQSKLFRLNLSDISLHAWPNNFFFSVGGLWGEVVTLDEITTKKKIGFASCGPSGDFPSQVANSNSNNEFSASVRQNLENDSPDQIPVLNSNTKFSDDDLQHLEADSLFQVFIRIEFLSIIMMIGNILKLIHFFSSNNEATSNTQCDGNLKEHEDVDGLVGFDGDKDESNDGNSFNDKQSHSQRMKGSGRKSRDLEDIEEDIEEDWSFGFGLYGSRVIQVTGHLGYESLGFGSSGLHRNLPVRGKVTSPLSGSLRKLFASRSLTELDADLDEGELRDLGLAGGSDQGLSGCTTQSGKPPLDPSSRKKARTTASTPSSSSRKTSIVWEHVTTFEGVGGSFMAKCNYCPKTFKAHTKRNGTSSMKSHLENSCPKSPLRAVATGIEQDSSQTELTFNVEEGGNGSGSVGTWKFSQEATRKVVATMIIIDELPFRFVEAKGFRHAMKTTQPKFVMPSRKTIAKDCFQLYCDAKKQVKKQMNSNRFRVSLTTDTWTSIQKSSHMCGLDTVFCVTVDNATNNDVAVGYLKKKFLKEKTCLGGGKFLHMRCVAHILNLIVGDGLKEKEFDSSVGKIREAVKFVRASNGRLEKFMACAKKEKVKCDKGLCLDVCTRWNSTYLMLDVAERYEKAFEAFEYVDPIYREHLRASGGLPTSSDFEVARCLCIFLKKFYTLTVKVSDTSYVTSSSLLDEVFKIDKMNMIIYVASILDPRKKLGFVDFCIQRMYNEGEYSDLMKTMQEATKELFEGYKTLLSPEKGSGSGGNDATMEEAVTSVDPLGEGNEESAMDMFWKHEMESGKEENRSELDVYLKEDLEKKAGDFDVLGWWKMNSPRFPILSCMVRDVLVVPVSTVASESAFSTGGRVLDVYRSRLNSKFVQALVCGQDWLRGTFDINLNADMKEQSEFDQLAQSYSKQFNLCIFAKQFDNFKFDIQLELKKPSGDENRPPDRNRLRSVDCGFHHLPIAHSVDRLGIWHRLPVFLGVIYLAIRRYLHQEYNLLNVGNSPSGVRVNPGDNYHYRTAKGRCNEPLNEGAGSQESFFGRNILPVPQDDKLMKPDPMVVATKLLARRNYKDTGKQLNIISASWIQFMIHDWVDHMEEYTKQVELTAPKEVANKCPLTRFRFYKTKEFQTGFNEIKTVTKNIRTPWWDGSVIYGSDVTSLEKVRTFIDGKLKIAEDGLLQHDKDGIPIVGDVRNSWAGVSTLQALFIKGHNAICNALKEEYPELNDEELYRHGKLVTSAVIAKIHTIDWTVELLKTDTLLAGMRVHWNTNVAPGANKSPPLLHK</sequence>
<dbReference type="Pfam" id="PF05699">
    <property type="entry name" value="Dimer_Tnp_hAT"/>
    <property type="match status" value="1"/>
</dbReference>
<dbReference type="EMBL" id="AWWV01006682">
    <property type="protein sequence ID" value="OMP00267.1"/>
    <property type="molecule type" value="Genomic_DNA"/>
</dbReference>
<dbReference type="GO" id="GO:0006979">
    <property type="term" value="P:response to oxidative stress"/>
    <property type="evidence" value="ECO:0007669"/>
    <property type="project" value="InterPro"/>
</dbReference>
<dbReference type="SUPFAM" id="SSF48113">
    <property type="entry name" value="Heme-dependent peroxidases"/>
    <property type="match status" value="1"/>
</dbReference>
<dbReference type="SUPFAM" id="SSF53098">
    <property type="entry name" value="Ribonuclease H-like"/>
    <property type="match status" value="1"/>
</dbReference>
<evidence type="ECO:0000259" key="12">
    <source>
        <dbReference type="PROSITE" id="PS50808"/>
    </source>
</evidence>
<protein>
    <recommendedName>
        <fullName evidence="12">BED-type domain-containing protein</fullName>
    </recommendedName>
</protein>
<dbReference type="Gramene" id="OMP00267">
    <property type="protein sequence ID" value="OMP00267"/>
    <property type="gene ID" value="CCACVL1_03412"/>
</dbReference>
<evidence type="ECO:0000256" key="7">
    <source>
        <dbReference type="ARBA" id="ARBA00023125"/>
    </source>
</evidence>
<organism evidence="13 14">
    <name type="scientific">Corchorus capsularis</name>
    <name type="common">Jute</name>
    <dbReference type="NCBI Taxonomy" id="210143"/>
    <lineage>
        <taxon>Eukaryota</taxon>
        <taxon>Viridiplantae</taxon>
        <taxon>Streptophyta</taxon>
        <taxon>Embryophyta</taxon>
        <taxon>Tracheophyta</taxon>
        <taxon>Spermatophyta</taxon>
        <taxon>Magnoliopsida</taxon>
        <taxon>eudicotyledons</taxon>
        <taxon>Gunneridae</taxon>
        <taxon>Pentapetalae</taxon>
        <taxon>rosids</taxon>
        <taxon>malvids</taxon>
        <taxon>Malvales</taxon>
        <taxon>Malvaceae</taxon>
        <taxon>Grewioideae</taxon>
        <taxon>Apeibeae</taxon>
        <taxon>Corchorus</taxon>
    </lineage>
</organism>
<evidence type="ECO:0000256" key="1">
    <source>
        <dbReference type="ARBA" id="ARBA00004123"/>
    </source>
</evidence>
<keyword evidence="4 10" id="KW-0863">Zinc-finger</keyword>
<dbReference type="GO" id="GO:0008270">
    <property type="term" value="F:zinc ion binding"/>
    <property type="evidence" value="ECO:0007669"/>
    <property type="project" value="UniProtKB-KW"/>
</dbReference>
<dbReference type="GO" id="GO:0004601">
    <property type="term" value="F:peroxidase activity"/>
    <property type="evidence" value="ECO:0007669"/>
    <property type="project" value="InterPro"/>
</dbReference>
<dbReference type="Pfam" id="PF14372">
    <property type="entry name" value="hAT-like_RNase-H"/>
    <property type="match status" value="1"/>
</dbReference>
<dbReference type="GO" id="GO:0005634">
    <property type="term" value="C:nucleus"/>
    <property type="evidence" value="ECO:0007669"/>
    <property type="project" value="UniProtKB-SubCell"/>
</dbReference>
<dbReference type="GO" id="GO:0003677">
    <property type="term" value="F:DNA binding"/>
    <property type="evidence" value="ECO:0007669"/>
    <property type="project" value="UniProtKB-KW"/>
</dbReference>
<keyword evidence="7" id="KW-0238">DNA-binding</keyword>
<dbReference type="InterPro" id="IPR052035">
    <property type="entry name" value="ZnF_BED_domain_contain"/>
</dbReference>
<dbReference type="InterPro" id="IPR012337">
    <property type="entry name" value="RNaseH-like_sf"/>
</dbReference>
<comment type="subcellular location">
    <subcellularLocation>
        <location evidence="1">Nucleus</location>
    </subcellularLocation>
</comment>
<dbReference type="Pfam" id="PF02892">
    <property type="entry name" value="zf-BED"/>
    <property type="match status" value="1"/>
</dbReference>
<dbReference type="SUPFAM" id="SSF57667">
    <property type="entry name" value="beta-beta-alpha zinc fingers"/>
    <property type="match status" value="1"/>
</dbReference>
<dbReference type="InterPro" id="IPR010255">
    <property type="entry name" value="Haem_peroxidase_sf"/>
</dbReference>
<evidence type="ECO:0000256" key="9">
    <source>
        <dbReference type="ARBA" id="ARBA00023242"/>
    </source>
</evidence>
<keyword evidence="8" id="KW-0804">Transcription</keyword>
<evidence type="ECO:0000313" key="13">
    <source>
        <dbReference type="EMBL" id="OMP00267.1"/>
    </source>
</evidence>
<dbReference type="OrthoDB" id="1001555at2759"/>
<gene>
    <name evidence="13" type="ORF">CCACVL1_03412</name>
</gene>
<feature type="compositionally biased region" description="Low complexity" evidence="11">
    <location>
        <begin position="351"/>
        <end position="363"/>
    </location>
</feature>
<dbReference type="STRING" id="210143.A0A1R3JZK4"/>
<dbReference type="Proteomes" id="UP000188268">
    <property type="component" value="Unassembled WGS sequence"/>
</dbReference>
<dbReference type="GO" id="GO:0020037">
    <property type="term" value="F:heme binding"/>
    <property type="evidence" value="ECO:0007669"/>
    <property type="project" value="InterPro"/>
</dbReference>
<evidence type="ECO:0000256" key="8">
    <source>
        <dbReference type="ARBA" id="ARBA00023163"/>
    </source>
</evidence>
<evidence type="ECO:0000256" key="5">
    <source>
        <dbReference type="ARBA" id="ARBA00022833"/>
    </source>
</evidence>
<evidence type="ECO:0000256" key="10">
    <source>
        <dbReference type="PROSITE-ProRule" id="PRU00027"/>
    </source>
</evidence>
<dbReference type="PANTHER" id="PTHR46481:SF7">
    <property type="entry name" value="ZINC FINGER BED DOMAIN-CONTAINING PROTEIN RICESLEEPER 2-LIKE"/>
    <property type="match status" value="1"/>
</dbReference>
<dbReference type="GO" id="GO:0046983">
    <property type="term" value="F:protein dimerization activity"/>
    <property type="evidence" value="ECO:0007669"/>
    <property type="project" value="InterPro"/>
</dbReference>
<evidence type="ECO:0000256" key="3">
    <source>
        <dbReference type="ARBA" id="ARBA00022723"/>
    </source>
</evidence>
<evidence type="ECO:0000256" key="2">
    <source>
        <dbReference type="ARBA" id="ARBA00011738"/>
    </source>
</evidence>
<dbReference type="InterPro" id="IPR036236">
    <property type="entry name" value="Znf_C2H2_sf"/>
</dbReference>
<keyword evidence="6" id="KW-0805">Transcription regulation</keyword>
<dbReference type="PROSITE" id="PS50292">
    <property type="entry name" value="PEROXIDASE_3"/>
    <property type="match status" value="1"/>
</dbReference>
<comment type="caution">
    <text evidence="13">The sequence shown here is derived from an EMBL/GenBank/DDBJ whole genome shotgun (WGS) entry which is preliminary data.</text>
</comment>
<evidence type="ECO:0000256" key="6">
    <source>
        <dbReference type="ARBA" id="ARBA00023015"/>
    </source>
</evidence>
<feature type="region of interest" description="Disordered" evidence="11">
    <location>
        <begin position="199"/>
        <end position="237"/>
    </location>
</feature>
<feature type="compositionally biased region" description="Polar residues" evidence="11">
    <location>
        <begin position="327"/>
        <end position="337"/>
    </location>
</feature>
<reference evidence="13 14" key="1">
    <citation type="submission" date="2013-09" db="EMBL/GenBank/DDBJ databases">
        <title>Corchorus capsularis genome sequencing.</title>
        <authorList>
            <person name="Alam M."/>
            <person name="Haque M.S."/>
            <person name="Islam M.S."/>
            <person name="Emdad E.M."/>
            <person name="Islam M.M."/>
            <person name="Ahmed B."/>
            <person name="Halim A."/>
            <person name="Hossen Q.M.M."/>
            <person name="Hossain M.Z."/>
            <person name="Ahmed R."/>
            <person name="Khan M.M."/>
            <person name="Islam R."/>
            <person name="Rashid M.M."/>
            <person name="Khan S.A."/>
            <person name="Rahman M.S."/>
            <person name="Alam M."/>
        </authorList>
    </citation>
    <scope>NUCLEOTIDE SEQUENCE [LARGE SCALE GENOMIC DNA]</scope>
    <source>
        <strain evidence="14">cv. CVL-1</strain>
        <tissue evidence="13">Whole seedling</tissue>
    </source>
</reference>
<comment type="subunit">
    <text evidence="2">Homodimer.</text>
</comment>
<keyword evidence="5" id="KW-0862">Zinc</keyword>
<evidence type="ECO:0000313" key="14">
    <source>
        <dbReference type="Proteomes" id="UP000188268"/>
    </source>
</evidence>
<evidence type="ECO:0000256" key="11">
    <source>
        <dbReference type="SAM" id="MobiDB-lite"/>
    </source>
</evidence>
<dbReference type="InterPro" id="IPR008906">
    <property type="entry name" value="HATC_C_dom"/>
</dbReference>
<dbReference type="InterPro" id="IPR003656">
    <property type="entry name" value="Znf_BED"/>
</dbReference>
<proteinExistence type="predicted"/>
<dbReference type="PROSITE" id="PS50808">
    <property type="entry name" value="ZF_BED"/>
    <property type="match status" value="1"/>
</dbReference>
<accession>A0A1R3JZK4</accession>
<feature type="region of interest" description="Disordered" evidence="11">
    <location>
        <begin position="318"/>
        <end position="363"/>
    </location>
</feature>
<dbReference type="SUPFAM" id="SSF140996">
    <property type="entry name" value="Hermes dimerisation domain"/>
    <property type="match status" value="1"/>
</dbReference>
<dbReference type="PANTHER" id="PTHR46481">
    <property type="entry name" value="ZINC FINGER BED DOMAIN-CONTAINING PROTEIN 4"/>
    <property type="match status" value="1"/>
</dbReference>
<feature type="domain" description="BED-type" evidence="12">
    <location>
        <begin position="361"/>
        <end position="418"/>
    </location>
</feature>
<dbReference type="SMART" id="SM00614">
    <property type="entry name" value="ZnF_BED"/>
    <property type="match status" value="1"/>
</dbReference>
<evidence type="ECO:0000256" key="4">
    <source>
        <dbReference type="ARBA" id="ARBA00022771"/>
    </source>
</evidence>
<name>A0A1R3JZK4_COCAP</name>
<feature type="compositionally biased region" description="Basic residues" evidence="11">
    <location>
        <begin position="222"/>
        <end position="231"/>
    </location>
</feature>
<dbReference type="InterPro" id="IPR037120">
    <property type="entry name" value="Haem_peroxidase_sf_animal"/>
</dbReference>
<dbReference type="Pfam" id="PF03098">
    <property type="entry name" value="An_peroxidase"/>
    <property type="match status" value="1"/>
</dbReference>
<keyword evidence="14" id="KW-1185">Reference proteome</keyword>
<dbReference type="InterPro" id="IPR025525">
    <property type="entry name" value="hAT-like_transposase_RNase-H"/>
</dbReference>
<dbReference type="Gene3D" id="1.10.640.10">
    <property type="entry name" value="Haem peroxidase domain superfamily, animal type"/>
    <property type="match status" value="1"/>
</dbReference>